<dbReference type="GO" id="GO:0003697">
    <property type="term" value="F:single-stranded DNA binding"/>
    <property type="evidence" value="ECO:0007669"/>
    <property type="project" value="InterPro"/>
</dbReference>
<evidence type="ECO:0000256" key="4">
    <source>
        <dbReference type="ARBA" id="ARBA00022801"/>
    </source>
</evidence>
<dbReference type="PANTHER" id="PTHR13604:SF0">
    <property type="entry name" value="ABASIC SITE PROCESSING PROTEIN HMCES"/>
    <property type="match status" value="1"/>
</dbReference>
<protein>
    <recommendedName>
        <fullName evidence="8">Abasic site processing protein</fullName>
        <ecNumber evidence="8">3.4.-.-</ecNumber>
    </recommendedName>
</protein>
<dbReference type="PANTHER" id="PTHR13604">
    <property type="entry name" value="DC12-RELATED"/>
    <property type="match status" value="1"/>
</dbReference>
<evidence type="ECO:0000313" key="10">
    <source>
        <dbReference type="Proteomes" id="UP000197153"/>
    </source>
</evidence>
<dbReference type="EC" id="3.4.-.-" evidence="8"/>
<dbReference type="GO" id="GO:0008233">
    <property type="term" value="F:peptidase activity"/>
    <property type="evidence" value="ECO:0007669"/>
    <property type="project" value="UniProtKB-KW"/>
</dbReference>
<sequence length="230" mass="25552">MCGRYAAITPPQAMEALFQTLGALPNFPGRFNIAPTQSAPVVRWNAQTGERRLDMLRWGLVPSWAADMAGGVKMINARSESVTEKPTFRQAFARRRCLVPMTAFYEWRVENGTKQAYAIAPANPDTAAFAGLWEGWKDPASGEWMRTYTVLTTAANDVIGHIHHRMPVILTPDHWPAWLGETDADASALLDLLRPYPANETRFWAVGPRVGNVRNDDADLLAPQVTSTLF</sequence>
<dbReference type="EMBL" id="CP022111">
    <property type="protein sequence ID" value="ASG22786.1"/>
    <property type="molecule type" value="Genomic_DNA"/>
</dbReference>
<evidence type="ECO:0000256" key="3">
    <source>
        <dbReference type="ARBA" id="ARBA00022763"/>
    </source>
</evidence>
<keyword evidence="7" id="KW-0456">Lyase</keyword>
<dbReference type="Pfam" id="PF02586">
    <property type="entry name" value="SRAP"/>
    <property type="match status" value="1"/>
</dbReference>
<dbReference type="SUPFAM" id="SSF143081">
    <property type="entry name" value="BB1717-like"/>
    <property type="match status" value="1"/>
</dbReference>
<dbReference type="AlphaFoldDB" id="A0A248JW88"/>
<proteinExistence type="inferred from homology"/>
<organism evidence="9 10">
    <name type="scientific">Nitrospirillum viridazoti CBAmc</name>
    <dbReference type="NCBI Taxonomy" id="1441467"/>
    <lineage>
        <taxon>Bacteria</taxon>
        <taxon>Pseudomonadati</taxon>
        <taxon>Pseudomonadota</taxon>
        <taxon>Alphaproteobacteria</taxon>
        <taxon>Rhodospirillales</taxon>
        <taxon>Azospirillaceae</taxon>
        <taxon>Nitrospirillum</taxon>
        <taxon>Nitrospirillum viridazoti</taxon>
    </lineage>
</organism>
<evidence type="ECO:0000256" key="8">
    <source>
        <dbReference type="RuleBase" id="RU364100"/>
    </source>
</evidence>
<dbReference type="GO" id="GO:0106300">
    <property type="term" value="P:protein-DNA covalent cross-linking repair"/>
    <property type="evidence" value="ECO:0007669"/>
    <property type="project" value="InterPro"/>
</dbReference>
<keyword evidence="5" id="KW-0190">Covalent protein-DNA linkage</keyword>
<comment type="similarity">
    <text evidence="1 8">Belongs to the SOS response-associated peptidase family.</text>
</comment>
<keyword evidence="3" id="KW-0227">DNA damage</keyword>
<reference evidence="9 10" key="1">
    <citation type="submission" date="2017-06" db="EMBL/GenBank/DDBJ databases">
        <title>Complete genome sequence of Nitrospirillum amazonense strain CBAmC, an endophytic nitrogen-fixing and plant growth-promoting bacterium, isolated from sugarcane.</title>
        <authorList>
            <person name="Schwab S."/>
            <person name="dos Santos Teixeira K.R."/>
            <person name="Simoes Araujo J.L."/>
            <person name="Soares Vidal M."/>
            <person name="Borges de Freitas H.R."/>
            <person name="Rivello Crivelaro A.L."/>
            <person name="Bueno de Camargo Nunes A."/>
            <person name="dos Santos C.M."/>
            <person name="Palmeira da Silva Rosa D."/>
            <person name="da Silva Padilha D."/>
            <person name="da Silva E."/>
            <person name="Araujo Terra L."/>
            <person name="Soares Mendes V."/>
            <person name="Farinelli L."/>
            <person name="Magalhaes Cruz L."/>
            <person name="Baldani J.I."/>
        </authorList>
    </citation>
    <scope>NUCLEOTIDE SEQUENCE [LARGE SCALE GENOMIC DNA]</scope>
    <source>
        <strain evidence="9 10">CBAmC</strain>
    </source>
</reference>
<evidence type="ECO:0000256" key="7">
    <source>
        <dbReference type="ARBA" id="ARBA00023239"/>
    </source>
</evidence>
<evidence type="ECO:0000256" key="5">
    <source>
        <dbReference type="ARBA" id="ARBA00023124"/>
    </source>
</evidence>
<dbReference type="KEGG" id="nao:Y958_17955"/>
<name>A0A248JW88_9PROT</name>
<evidence type="ECO:0000256" key="6">
    <source>
        <dbReference type="ARBA" id="ARBA00023125"/>
    </source>
</evidence>
<dbReference type="Proteomes" id="UP000197153">
    <property type="component" value="Chromosome 2"/>
</dbReference>
<evidence type="ECO:0000256" key="2">
    <source>
        <dbReference type="ARBA" id="ARBA00022670"/>
    </source>
</evidence>
<keyword evidence="6" id="KW-0238">DNA-binding</keyword>
<dbReference type="Gene3D" id="3.90.1680.10">
    <property type="entry name" value="SOS response associated peptidase-like"/>
    <property type="match status" value="1"/>
</dbReference>
<dbReference type="GO" id="GO:0016829">
    <property type="term" value="F:lyase activity"/>
    <property type="evidence" value="ECO:0007669"/>
    <property type="project" value="UniProtKB-KW"/>
</dbReference>
<dbReference type="InterPro" id="IPR003738">
    <property type="entry name" value="SRAP"/>
</dbReference>
<dbReference type="RefSeq" id="WP_088873335.1">
    <property type="nucleotide sequence ID" value="NZ_CP022111.1"/>
</dbReference>
<dbReference type="InterPro" id="IPR036590">
    <property type="entry name" value="SRAP-like"/>
</dbReference>
<keyword evidence="4 8" id="KW-0378">Hydrolase</keyword>
<evidence type="ECO:0000313" key="9">
    <source>
        <dbReference type="EMBL" id="ASG22786.1"/>
    </source>
</evidence>
<accession>A0A248JW88</accession>
<dbReference type="GO" id="GO:0006508">
    <property type="term" value="P:proteolysis"/>
    <property type="evidence" value="ECO:0007669"/>
    <property type="project" value="UniProtKB-KW"/>
</dbReference>
<evidence type="ECO:0000256" key="1">
    <source>
        <dbReference type="ARBA" id="ARBA00008136"/>
    </source>
</evidence>
<gene>
    <name evidence="9" type="ORF">Y958_17955</name>
</gene>
<keyword evidence="2 8" id="KW-0645">Protease</keyword>
<keyword evidence="10" id="KW-1185">Reference proteome</keyword>